<dbReference type="GO" id="GO:0032263">
    <property type="term" value="P:GMP salvage"/>
    <property type="evidence" value="ECO:0007669"/>
    <property type="project" value="TreeGrafter"/>
</dbReference>
<dbReference type="GO" id="GO:0032264">
    <property type="term" value="P:IMP salvage"/>
    <property type="evidence" value="ECO:0007669"/>
    <property type="project" value="UniProtKB-UniPathway"/>
</dbReference>
<evidence type="ECO:0000313" key="17">
    <source>
        <dbReference type="EMBL" id="RCK81756.1"/>
    </source>
</evidence>
<evidence type="ECO:0000256" key="1">
    <source>
        <dbReference type="ARBA" id="ARBA00001946"/>
    </source>
</evidence>
<evidence type="ECO:0000256" key="3">
    <source>
        <dbReference type="ARBA" id="ARBA00004669"/>
    </source>
</evidence>
<comment type="catalytic activity">
    <reaction evidence="14">
        <text>IMP + diphosphate = hypoxanthine + 5-phospho-alpha-D-ribose 1-diphosphate</text>
        <dbReference type="Rhea" id="RHEA:17973"/>
        <dbReference type="ChEBI" id="CHEBI:17368"/>
        <dbReference type="ChEBI" id="CHEBI:33019"/>
        <dbReference type="ChEBI" id="CHEBI:58017"/>
        <dbReference type="ChEBI" id="CHEBI:58053"/>
        <dbReference type="EC" id="2.4.2.8"/>
    </reaction>
    <physiologicalReaction direction="right-to-left" evidence="14">
        <dbReference type="Rhea" id="RHEA:17975"/>
    </physiologicalReaction>
</comment>
<comment type="subcellular location">
    <subcellularLocation>
        <location evidence="2 15">Cytoplasm</location>
    </subcellularLocation>
</comment>
<keyword evidence="8 15" id="KW-0808">Transferase</keyword>
<reference evidence="17 18" key="1">
    <citation type="submission" date="2018-05" db="EMBL/GenBank/DDBJ databases">
        <title>A metagenomic window into the 2 km-deep terrestrial subsurface aquifer revealed taxonomically and functionally diverse microbial community comprising novel uncultured bacterial lineages.</title>
        <authorList>
            <person name="Kadnikov V.V."/>
            <person name="Mardanov A.V."/>
            <person name="Beletsky A.V."/>
            <person name="Banks D."/>
            <person name="Pimenov N.V."/>
            <person name="Frank Y.A."/>
            <person name="Karnachuk O.V."/>
            <person name="Ravin N.V."/>
        </authorList>
    </citation>
    <scope>NUCLEOTIDE SEQUENCE [LARGE SCALE GENOMIC DNA]</scope>
    <source>
        <strain evidence="17">BY5</strain>
    </source>
</reference>
<keyword evidence="7 15" id="KW-0328">Glycosyltransferase</keyword>
<evidence type="ECO:0000256" key="8">
    <source>
        <dbReference type="ARBA" id="ARBA00022679"/>
    </source>
</evidence>
<evidence type="ECO:0000256" key="6">
    <source>
        <dbReference type="ARBA" id="ARBA00022490"/>
    </source>
</evidence>
<proteinExistence type="inferred from homology"/>
<accession>A0A367ZUN0</accession>
<evidence type="ECO:0000256" key="10">
    <source>
        <dbReference type="ARBA" id="ARBA00022726"/>
    </source>
</evidence>
<dbReference type="InterPro" id="IPR000836">
    <property type="entry name" value="PRTase_dom"/>
</dbReference>
<evidence type="ECO:0000256" key="7">
    <source>
        <dbReference type="ARBA" id="ARBA00022676"/>
    </source>
</evidence>
<keyword evidence="11 15" id="KW-0547">Nucleotide-binding</keyword>
<keyword evidence="12 15" id="KW-0460">Magnesium</keyword>
<dbReference type="InterPro" id="IPR050408">
    <property type="entry name" value="HGPRT"/>
</dbReference>
<name>A0A367ZUN0_9BACT</name>
<dbReference type="EC" id="2.4.2.8" evidence="5 15"/>
<keyword evidence="9 15" id="KW-0479">Metal-binding</keyword>
<sequence length="191" mass="21170">MSDLHPVTDIHPDIDRILISQEEINARIAELGAQISADYQGEELLLVCILKGAFVFMADLARAITVPVQTGFIAVSSYGHSTQSSGVVRIMKDLDQSVEGQNVLIVEDIVDTGLTLAYIASLLHDRHPKSLKICALTNKPQCRKKEVTIDYCGFVLPNEFVVGYGLDYQDYYRNLPYIGVLKPSRYAQSHG</sequence>
<dbReference type="UniPathway" id="UPA00591">
    <property type="reaction ID" value="UER00648"/>
</dbReference>
<gene>
    <name evidence="17" type="ORF">OZSIB_0890</name>
</gene>
<evidence type="ECO:0000256" key="4">
    <source>
        <dbReference type="ARBA" id="ARBA00008391"/>
    </source>
</evidence>
<dbReference type="GO" id="GO:0000287">
    <property type="term" value="F:magnesium ion binding"/>
    <property type="evidence" value="ECO:0007669"/>
    <property type="project" value="TreeGrafter"/>
</dbReference>
<dbReference type="GO" id="GO:0006166">
    <property type="term" value="P:purine ribonucleoside salvage"/>
    <property type="evidence" value="ECO:0007669"/>
    <property type="project" value="UniProtKB-KW"/>
</dbReference>
<comment type="catalytic activity">
    <reaction evidence="13">
        <text>GMP + diphosphate = guanine + 5-phospho-alpha-D-ribose 1-diphosphate</text>
        <dbReference type="Rhea" id="RHEA:25424"/>
        <dbReference type="ChEBI" id="CHEBI:16235"/>
        <dbReference type="ChEBI" id="CHEBI:33019"/>
        <dbReference type="ChEBI" id="CHEBI:58017"/>
        <dbReference type="ChEBI" id="CHEBI:58115"/>
        <dbReference type="EC" id="2.4.2.8"/>
    </reaction>
    <physiologicalReaction direction="right-to-left" evidence="13">
        <dbReference type="Rhea" id="RHEA:25426"/>
    </physiologicalReaction>
</comment>
<dbReference type="GO" id="GO:0006178">
    <property type="term" value="P:guanine salvage"/>
    <property type="evidence" value="ECO:0007669"/>
    <property type="project" value="TreeGrafter"/>
</dbReference>
<dbReference type="EMBL" id="QOQW01000001">
    <property type="protein sequence ID" value="RCK81756.1"/>
    <property type="molecule type" value="Genomic_DNA"/>
</dbReference>
<dbReference type="InterPro" id="IPR029057">
    <property type="entry name" value="PRTase-like"/>
</dbReference>
<dbReference type="Pfam" id="PF00156">
    <property type="entry name" value="Pribosyltran"/>
    <property type="match status" value="1"/>
</dbReference>
<evidence type="ECO:0000256" key="12">
    <source>
        <dbReference type="ARBA" id="ARBA00022842"/>
    </source>
</evidence>
<evidence type="ECO:0000256" key="11">
    <source>
        <dbReference type="ARBA" id="ARBA00022741"/>
    </source>
</evidence>
<dbReference type="GO" id="GO:0004422">
    <property type="term" value="F:hypoxanthine phosphoribosyltransferase activity"/>
    <property type="evidence" value="ECO:0007669"/>
    <property type="project" value="InterPro"/>
</dbReference>
<dbReference type="GO" id="GO:0005829">
    <property type="term" value="C:cytosol"/>
    <property type="evidence" value="ECO:0007669"/>
    <property type="project" value="TreeGrafter"/>
</dbReference>
<dbReference type="AlphaFoldDB" id="A0A367ZUN0"/>
<keyword evidence="6 15" id="KW-0963">Cytoplasm</keyword>
<dbReference type="FunFam" id="3.40.50.2020:FF:000006">
    <property type="entry name" value="Hypoxanthine phosphoribosyltransferase"/>
    <property type="match status" value="1"/>
</dbReference>
<comment type="pathway">
    <text evidence="3 15">Purine metabolism; IMP biosynthesis via salvage pathway; IMP from hypoxanthine: step 1/1.</text>
</comment>
<dbReference type="NCBIfam" id="TIGR01203">
    <property type="entry name" value="HGPRTase"/>
    <property type="match status" value="1"/>
</dbReference>
<feature type="domain" description="Phosphoribosyltransferase" evidence="16">
    <location>
        <begin position="21"/>
        <end position="169"/>
    </location>
</feature>
<dbReference type="GO" id="GO:0000166">
    <property type="term" value="F:nucleotide binding"/>
    <property type="evidence" value="ECO:0007669"/>
    <property type="project" value="UniProtKB-KW"/>
</dbReference>
<dbReference type="SUPFAM" id="SSF53271">
    <property type="entry name" value="PRTase-like"/>
    <property type="match status" value="1"/>
</dbReference>
<comment type="caution">
    <text evidence="17">The sequence shown here is derived from an EMBL/GenBank/DDBJ whole genome shotgun (WGS) entry which is preliminary data.</text>
</comment>
<evidence type="ECO:0000256" key="2">
    <source>
        <dbReference type="ARBA" id="ARBA00004496"/>
    </source>
</evidence>
<dbReference type="Gene3D" id="3.40.50.2020">
    <property type="match status" value="1"/>
</dbReference>
<dbReference type="GO" id="GO:0052657">
    <property type="term" value="F:guanine phosphoribosyltransferase activity"/>
    <property type="evidence" value="ECO:0007669"/>
    <property type="project" value="UniProtKB-ARBA"/>
</dbReference>
<comment type="similarity">
    <text evidence="4 15">Belongs to the purine/pyrimidine phosphoribosyltransferase family.</text>
</comment>
<dbReference type="CDD" id="cd06223">
    <property type="entry name" value="PRTases_typeI"/>
    <property type="match status" value="1"/>
</dbReference>
<keyword evidence="10 15" id="KW-0660">Purine salvage</keyword>
<dbReference type="InterPro" id="IPR005904">
    <property type="entry name" value="Hxn_phspho_trans"/>
</dbReference>
<dbReference type="Proteomes" id="UP000252355">
    <property type="component" value="Unassembled WGS sequence"/>
</dbReference>
<comment type="cofactor">
    <cofactor evidence="1 15">
        <name>Mg(2+)</name>
        <dbReference type="ChEBI" id="CHEBI:18420"/>
    </cofactor>
</comment>
<evidence type="ECO:0000256" key="14">
    <source>
        <dbReference type="ARBA" id="ARBA00049402"/>
    </source>
</evidence>
<evidence type="ECO:0000256" key="15">
    <source>
        <dbReference type="RuleBase" id="RU364099"/>
    </source>
</evidence>
<dbReference type="GO" id="GO:0046100">
    <property type="term" value="P:hypoxanthine metabolic process"/>
    <property type="evidence" value="ECO:0007669"/>
    <property type="project" value="TreeGrafter"/>
</dbReference>
<organism evidence="17 18">
    <name type="scientific">Candidatus Ozemobacter sibiricus</name>
    <dbReference type="NCBI Taxonomy" id="2268124"/>
    <lineage>
        <taxon>Bacteria</taxon>
        <taxon>Candidatus Ozemobacteria</taxon>
        <taxon>Candidatus Ozemobacterales</taxon>
        <taxon>Candidatus Ozemobacteraceae</taxon>
        <taxon>Candidatus Ozemobacter</taxon>
    </lineage>
</organism>
<evidence type="ECO:0000256" key="9">
    <source>
        <dbReference type="ARBA" id="ARBA00022723"/>
    </source>
</evidence>
<evidence type="ECO:0000313" key="18">
    <source>
        <dbReference type="Proteomes" id="UP000252355"/>
    </source>
</evidence>
<dbReference type="PANTHER" id="PTHR43340">
    <property type="entry name" value="HYPOXANTHINE-GUANINE PHOSPHORIBOSYLTRANSFERASE"/>
    <property type="match status" value="1"/>
</dbReference>
<evidence type="ECO:0000256" key="13">
    <source>
        <dbReference type="ARBA" id="ARBA00048811"/>
    </source>
</evidence>
<evidence type="ECO:0000256" key="5">
    <source>
        <dbReference type="ARBA" id="ARBA00011895"/>
    </source>
</evidence>
<protein>
    <recommendedName>
        <fullName evidence="5 15">Hypoxanthine phosphoribosyltransferase</fullName>
        <ecNumber evidence="5 15">2.4.2.8</ecNumber>
    </recommendedName>
</protein>
<dbReference type="PANTHER" id="PTHR43340:SF1">
    <property type="entry name" value="HYPOXANTHINE PHOSPHORIBOSYLTRANSFERASE"/>
    <property type="match status" value="1"/>
</dbReference>
<evidence type="ECO:0000259" key="16">
    <source>
        <dbReference type="Pfam" id="PF00156"/>
    </source>
</evidence>